<dbReference type="EMBL" id="GBRH01268324">
    <property type="protein sequence ID" value="JAD29571.1"/>
    <property type="molecule type" value="Transcribed_RNA"/>
</dbReference>
<proteinExistence type="predicted"/>
<protein>
    <submittedName>
        <fullName evidence="1">Uncharacterized protein</fullName>
    </submittedName>
</protein>
<sequence length="38" mass="4217">MPLFRTICSLPSFPPSILNSTFSDALTSVTFSPKMLIR</sequence>
<evidence type="ECO:0000313" key="1">
    <source>
        <dbReference type="EMBL" id="JAD29571.1"/>
    </source>
</evidence>
<organism evidence="1">
    <name type="scientific">Arundo donax</name>
    <name type="common">Giant reed</name>
    <name type="synonym">Donax arundinaceus</name>
    <dbReference type="NCBI Taxonomy" id="35708"/>
    <lineage>
        <taxon>Eukaryota</taxon>
        <taxon>Viridiplantae</taxon>
        <taxon>Streptophyta</taxon>
        <taxon>Embryophyta</taxon>
        <taxon>Tracheophyta</taxon>
        <taxon>Spermatophyta</taxon>
        <taxon>Magnoliopsida</taxon>
        <taxon>Liliopsida</taxon>
        <taxon>Poales</taxon>
        <taxon>Poaceae</taxon>
        <taxon>PACMAD clade</taxon>
        <taxon>Arundinoideae</taxon>
        <taxon>Arundineae</taxon>
        <taxon>Arundo</taxon>
    </lineage>
</organism>
<accession>A0A0A8YSQ6</accession>
<reference evidence="1" key="1">
    <citation type="submission" date="2014-09" db="EMBL/GenBank/DDBJ databases">
        <authorList>
            <person name="Magalhaes I.L.F."/>
            <person name="Oliveira U."/>
            <person name="Santos F.R."/>
            <person name="Vidigal T.H.D.A."/>
            <person name="Brescovit A.D."/>
            <person name="Santos A.J."/>
        </authorList>
    </citation>
    <scope>NUCLEOTIDE SEQUENCE</scope>
    <source>
        <tissue evidence="1">Shoot tissue taken approximately 20 cm above the soil surface</tissue>
    </source>
</reference>
<name>A0A0A8YSQ6_ARUDO</name>
<dbReference type="AlphaFoldDB" id="A0A0A8YSQ6"/>
<reference evidence="1" key="2">
    <citation type="journal article" date="2015" name="Data Brief">
        <title>Shoot transcriptome of the giant reed, Arundo donax.</title>
        <authorList>
            <person name="Barrero R.A."/>
            <person name="Guerrero F.D."/>
            <person name="Moolhuijzen P."/>
            <person name="Goolsby J.A."/>
            <person name="Tidwell J."/>
            <person name="Bellgard S.E."/>
            <person name="Bellgard M.I."/>
        </authorList>
    </citation>
    <scope>NUCLEOTIDE SEQUENCE</scope>
    <source>
        <tissue evidence="1">Shoot tissue taken approximately 20 cm above the soil surface</tissue>
    </source>
</reference>